<dbReference type="AlphaFoldDB" id="A0A1G2DMM9"/>
<dbReference type="Pfam" id="PF01988">
    <property type="entry name" value="VIT1"/>
    <property type="match status" value="1"/>
</dbReference>
<evidence type="ECO:0000313" key="6">
    <source>
        <dbReference type="EMBL" id="OGZ14078.1"/>
    </source>
</evidence>
<organism evidence="6 7">
    <name type="scientific">Candidatus Lloydbacteria bacterium RIFCSPLOWO2_02_FULL_51_11</name>
    <dbReference type="NCBI Taxonomy" id="1798667"/>
    <lineage>
        <taxon>Bacteria</taxon>
        <taxon>Candidatus Lloydiibacteriota</taxon>
    </lineage>
</organism>
<evidence type="ECO:0000256" key="5">
    <source>
        <dbReference type="SAM" id="Phobius"/>
    </source>
</evidence>
<protein>
    <recommendedName>
        <fullName evidence="8">Rubrerythrin family protein</fullName>
    </recommendedName>
</protein>
<evidence type="ECO:0000256" key="4">
    <source>
        <dbReference type="ARBA" id="ARBA00023136"/>
    </source>
</evidence>
<feature type="transmembrane region" description="Helical" evidence="5">
    <location>
        <begin position="217"/>
        <end position="238"/>
    </location>
</feature>
<keyword evidence="3 5" id="KW-1133">Transmembrane helix</keyword>
<evidence type="ECO:0000256" key="1">
    <source>
        <dbReference type="ARBA" id="ARBA00004127"/>
    </source>
</evidence>
<keyword evidence="2 5" id="KW-0812">Transmembrane</keyword>
<feature type="transmembrane region" description="Helical" evidence="5">
    <location>
        <begin position="279"/>
        <end position="300"/>
    </location>
</feature>
<dbReference type="GO" id="GO:0030026">
    <property type="term" value="P:intracellular manganese ion homeostasis"/>
    <property type="evidence" value="ECO:0007669"/>
    <property type="project" value="InterPro"/>
</dbReference>
<accession>A0A1G2DMM9</accession>
<feature type="transmembrane region" description="Helical" evidence="5">
    <location>
        <begin position="182"/>
        <end position="205"/>
    </location>
</feature>
<dbReference type="GO" id="GO:0005384">
    <property type="term" value="F:manganese ion transmembrane transporter activity"/>
    <property type="evidence" value="ECO:0007669"/>
    <property type="project" value="InterPro"/>
</dbReference>
<proteinExistence type="predicted"/>
<dbReference type="STRING" id="1798667.A3J08_01915"/>
<comment type="caution">
    <text evidence="6">The sequence shown here is derived from an EMBL/GenBank/DDBJ whole genome shotgun (WGS) entry which is preliminary data.</text>
</comment>
<dbReference type="InterPro" id="IPR008217">
    <property type="entry name" value="Ccc1_fam"/>
</dbReference>
<keyword evidence="4 5" id="KW-0472">Membrane</keyword>
<comment type="subcellular location">
    <subcellularLocation>
        <location evidence="1">Endomembrane system</location>
        <topology evidence="1">Multi-pass membrane protein</topology>
    </subcellularLocation>
</comment>
<evidence type="ECO:0000256" key="3">
    <source>
        <dbReference type="ARBA" id="ARBA00022989"/>
    </source>
</evidence>
<evidence type="ECO:0000256" key="2">
    <source>
        <dbReference type="ARBA" id="ARBA00022692"/>
    </source>
</evidence>
<reference evidence="6 7" key="1">
    <citation type="journal article" date="2016" name="Nat. Commun.">
        <title>Thousands of microbial genomes shed light on interconnected biogeochemical processes in an aquifer system.</title>
        <authorList>
            <person name="Anantharaman K."/>
            <person name="Brown C.T."/>
            <person name="Hug L.A."/>
            <person name="Sharon I."/>
            <person name="Castelle C.J."/>
            <person name="Probst A.J."/>
            <person name="Thomas B.C."/>
            <person name="Singh A."/>
            <person name="Wilkins M.J."/>
            <person name="Karaoz U."/>
            <person name="Brodie E.L."/>
            <person name="Williams K.H."/>
            <person name="Hubbard S.S."/>
            <person name="Banfield J.F."/>
        </authorList>
    </citation>
    <scope>NUCLEOTIDE SEQUENCE [LARGE SCALE GENOMIC DNA]</scope>
</reference>
<evidence type="ECO:0008006" key="8">
    <source>
        <dbReference type="Google" id="ProtNLM"/>
    </source>
</evidence>
<dbReference type="EMBL" id="MHLR01000033">
    <property type="protein sequence ID" value="OGZ14078.1"/>
    <property type="molecule type" value="Genomic_DNA"/>
</dbReference>
<sequence>MGLYYFAVSSEERYTLYMDARYFAHHLYRDFCTYKALAKSESSAGFRAALLRMAEYAHEDYLFWRNLSPEKQFRVTKLEILFFKLLRKLLGRVFVARVLADRTKKIAKKYEASFGKISDPGLRRGLERALERELHKEKELVTQLEEGGVTFVGSIVLGVNDGLVELSGALVGFSFALHEHTLIASAGLITGVAASLSMASSAYMQARYEAAKNPMRAGMYTGVAYMAVVLMLVAPFFIFEDVYIALAVMFGVVFLIINALSFYGAILLERSFFRQAAELLIASVGVGMVAFIIGSLFRVFSGAPLF</sequence>
<feature type="transmembrane region" description="Helical" evidence="5">
    <location>
        <begin position="244"/>
        <end position="267"/>
    </location>
</feature>
<gene>
    <name evidence="6" type="ORF">A3J08_01915</name>
</gene>
<evidence type="ECO:0000313" key="7">
    <source>
        <dbReference type="Proteomes" id="UP000177573"/>
    </source>
</evidence>
<name>A0A1G2DMM9_9BACT</name>
<dbReference type="GO" id="GO:0012505">
    <property type="term" value="C:endomembrane system"/>
    <property type="evidence" value="ECO:0007669"/>
    <property type="project" value="UniProtKB-SubCell"/>
</dbReference>
<dbReference type="Proteomes" id="UP000177573">
    <property type="component" value="Unassembled WGS sequence"/>
</dbReference>